<feature type="region of interest" description="Disordered" evidence="1">
    <location>
        <begin position="473"/>
        <end position="494"/>
    </location>
</feature>
<evidence type="ECO:0000313" key="2">
    <source>
        <dbReference type="EMBL" id="BAN65808.1"/>
    </source>
</evidence>
<dbReference type="AlphaFoldDB" id="S6B347"/>
<name>S6B347_BABBO</name>
<accession>S6B347</accession>
<protein>
    <recommendedName>
        <fullName evidence="3">Lon N-terminal domain-containing protein</fullName>
    </recommendedName>
</protein>
<reference evidence="2" key="1">
    <citation type="journal article" date="2014" name="BMC Genomics">
        <title>The Babesia bovis gene and promoter model: an update from full-length EST analysis.</title>
        <authorList>
            <person name="Yamagishi J."/>
            <person name="Wakaguri H."/>
            <person name="Yokoyama N."/>
            <person name="Yamashita R."/>
            <person name="Suzuki Y."/>
            <person name="Xuan X."/>
            <person name="Igarashi I."/>
        </authorList>
    </citation>
    <scope>NUCLEOTIDE SEQUENCE</scope>
    <source>
        <strain evidence="2">Texas</strain>
    </source>
</reference>
<evidence type="ECO:0000256" key="1">
    <source>
        <dbReference type="SAM" id="MobiDB-lite"/>
    </source>
</evidence>
<feature type="region of interest" description="Disordered" evidence="1">
    <location>
        <begin position="54"/>
        <end position="87"/>
    </location>
</feature>
<proteinExistence type="evidence at transcript level"/>
<dbReference type="EMBL" id="AK442014">
    <property type="protein sequence ID" value="BAN65808.1"/>
    <property type="molecule type" value="mRNA"/>
</dbReference>
<evidence type="ECO:0008006" key="3">
    <source>
        <dbReference type="Google" id="ProtNLM"/>
    </source>
</evidence>
<sequence length="494" mass="55837">MDIMGIAHKSTLIAVALAGILHINGLQTHYRSDDHGIASLLVARHRAFINGLGVPHLQPKQRNRNRSQFAAESEEPNNESVTDEQPLRVHYDKEDHRTIHEELEKKSIEYIDNEYINDASRKQDNANNGSQDKESYFNIEKIRDNGNETSDEVVTSVDSTGIKEIEKGERPSVAGRGTDAVLKLEDYPTNVDTGRLNEWNAKWQPGEKVMSFFPIIVDEFSLLPSPLQLGFEDPVIFRGKFVDMTFNSLIDTMEMPNGDTKQIYGMCFINPSSGQLAPLAVYAELISREAKIDSTGEQLKVKGRVLGRVIIHKVLLEEPFIKAKIIPIEDDPKFSNAEEVPKIVDEITSIYANCNNAEREIMELLGQSYAVARIKERPDLHDLIDKRLGLFNVNLNQGAQAFAQIAAYTAFDYHLTANERYDALAMQNSFDRLRFVRDNLRIKLKQLNILKKAPKDKLEDIIEQMRQLKLNKDDVNSHVGEGLPMPPEDANGES</sequence>
<dbReference type="VEuPathDB" id="PiroplasmaDB:BBOV_IV005980"/>
<gene>
    <name evidence="2" type="primary">BBOV_IV005980</name>
</gene>
<organism evidence="2">
    <name type="scientific">Babesia bovis</name>
    <dbReference type="NCBI Taxonomy" id="5865"/>
    <lineage>
        <taxon>Eukaryota</taxon>
        <taxon>Sar</taxon>
        <taxon>Alveolata</taxon>
        <taxon>Apicomplexa</taxon>
        <taxon>Aconoidasida</taxon>
        <taxon>Piroplasmida</taxon>
        <taxon>Babesiidae</taxon>
        <taxon>Babesia</taxon>
    </lineage>
</organism>